<dbReference type="InterPro" id="IPR000792">
    <property type="entry name" value="Tscrpt_reg_LuxR_C"/>
</dbReference>
<dbReference type="InterPro" id="IPR036388">
    <property type="entry name" value="WH-like_DNA-bd_sf"/>
</dbReference>
<dbReference type="InterPro" id="IPR039420">
    <property type="entry name" value="WalR-like"/>
</dbReference>
<gene>
    <name evidence="8" type="ORF">B0A77_10960</name>
</gene>
<evidence type="ECO:0000256" key="3">
    <source>
        <dbReference type="ARBA" id="ARBA00023125"/>
    </source>
</evidence>
<evidence type="ECO:0000256" key="5">
    <source>
        <dbReference type="PROSITE-ProRule" id="PRU00169"/>
    </source>
</evidence>
<dbReference type="PANTHER" id="PTHR43214">
    <property type="entry name" value="TWO-COMPONENT RESPONSE REGULATOR"/>
    <property type="match status" value="1"/>
</dbReference>
<dbReference type="PRINTS" id="PR00038">
    <property type="entry name" value="HTHLUXR"/>
</dbReference>
<reference evidence="8 9" key="1">
    <citation type="submission" date="2017-09" db="EMBL/GenBank/DDBJ databases">
        <title>Whole genomes of Flavobacteriaceae.</title>
        <authorList>
            <person name="Stine C."/>
            <person name="Li C."/>
            <person name="Tadesse D."/>
        </authorList>
    </citation>
    <scope>NUCLEOTIDE SEQUENCE [LARGE SCALE GENOMIC DNA]</scope>
    <source>
        <strain evidence="8 9">ATCC 35036</strain>
    </source>
</reference>
<evidence type="ECO:0000256" key="4">
    <source>
        <dbReference type="ARBA" id="ARBA00023163"/>
    </source>
</evidence>
<dbReference type="OrthoDB" id="9795108at2"/>
<dbReference type="Gene3D" id="1.10.10.10">
    <property type="entry name" value="Winged helix-like DNA-binding domain superfamily/Winged helix DNA-binding domain"/>
    <property type="match status" value="1"/>
</dbReference>
<dbReference type="SUPFAM" id="SSF46894">
    <property type="entry name" value="C-terminal effector domain of the bipartite response regulators"/>
    <property type="match status" value="1"/>
</dbReference>
<dbReference type="SMART" id="SM00448">
    <property type="entry name" value="REC"/>
    <property type="match status" value="1"/>
</dbReference>
<dbReference type="PANTHER" id="PTHR43214:SF41">
    <property type="entry name" value="NITRATE_NITRITE RESPONSE REGULATOR PROTEIN NARP"/>
    <property type="match status" value="1"/>
</dbReference>
<dbReference type="InterPro" id="IPR001789">
    <property type="entry name" value="Sig_transdc_resp-reg_receiver"/>
</dbReference>
<protein>
    <submittedName>
        <fullName evidence="8">DNA-binding response regulator</fullName>
    </submittedName>
</protein>
<evidence type="ECO:0000256" key="1">
    <source>
        <dbReference type="ARBA" id="ARBA00022553"/>
    </source>
</evidence>
<feature type="domain" description="Response regulatory" evidence="7">
    <location>
        <begin position="4"/>
        <end position="115"/>
    </location>
</feature>
<keyword evidence="4" id="KW-0804">Transcription</keyword>
<keyword evidence="2" id="KW-0805">Transcription regulation</keyword>
<dbReference type="SUPFAM" id="SSF52172">
    <property type="entry name" value="CheY-like"/>
    <property type="match status" value="1"/>
</dbReference>
<dbReference type="CDD" id="cd06170">
    <property type="entry name" value="LuxR_C_like"/>
    <property type="match status" value="1"/>
</dbReference>
<dbReference type="RefSeq" id="WP_097554460.1">
    <property type="nucleotide sequence ID" value="NZ_PCMW01000061.1"/>
</dbReference>
<dbReference type="Pfam" id="PF00196">
    <property type="entry name" value="GerE"/>
    <property type="match status" value="1"/>
</dbReference>
<dbReference type="SMART" id="SM00421">
    <property type="entry name" value="HTH_LUXR"/>
    <property type="match status" value="1"/>
</dbReference>
<dbReference type="AlphaFoldDB" id="A0A2H3KH98"/>
<accession>A0A2H3KH98</accession>
<evidence type="ECO:0000313" key="9">
    <source>
        <dbReference type="Proteomes" id="UP000220828"/>
    </source>
</evidence>
<dbReference type="GO" id="GO:0000160">
    <property type="term" value="P:phosphorelay signal transduction system"/>
    <property type="evidence" value="ECO:0007669"/>
    <property type="project" value="InterPro"/>
</dbReference>
<organism evidence="8 9">
    <name type="scientific">Flavobacterium branchiophilum</name>
    <dbReference type="NCBI Taxonomy" id="55197"/>
    <lineage>
        <taxon>Bacteria</taxon>
        <taxon>Pseudomonadati</taxon>
        <taxon>Bacteroidota</taxon>
        <taxon>Flavobacteriia</taxon>
        <taxon>Flavobacteriales</taxon>
        <taxon>Flavobacteriaceae</taxon>
        <taxon>Flavobacterium</taxon>
    </lineage>
</organism>
<keyword evidence="3 8" id="KW-0238">DNA-binding</keyword>
<dbReference type="GO" id="GO:0006355">
    <property type="term" value="P:regulation of DNA-templated transcription"/>
    <property type="evidence" value="ECO:0007669"/>
    <property type="project" value="InterPro"/>
</dbReference>
<evidence type="ECO:0000259" key="7">
    <source>
        <dbReference type="PROSITE" id="PS50110"/>
    </source>
</evidence>
<feature type="domain" description="HTH luxR-type" evidence="6">
    <location>
        <begin position="133"/>
        <end position="197"/>
    </location>
</feature>
<feature type="modified residue" description="4-aspartylphosphate" evidence="5">
    <location>
        <position position="55"/>
    </location>
</feature>
<keyword evidence="1 5" id="KW-0597">Phosphoprotein</keyword>
<dbReference type="InterPro" id="IPR016032">
    <property type="entry name" value="Sig_transdc_resp-reg_C-effctor"/>
</dbReference>
<dbReference type="CDD" id="cd17535">
    <property type="entry name" value="REC_NarL-like"/>
    <property type="match status" value="1"/>
</dbReference>
<dbReference type="Gene3D" id="3.40.50.2300">
    <property type="match status" value="1"/>
</dbReference>
<name>A0A2H3KH98_9FLAO</name>
<evidence type="ECO:0000259" key="6">
    <source>
        <dbReference type="PROSITE" id="PS50043"/>
    </source>
</evidence>
<dbReference type="GO" id="GO:0003677">
    <property type="term" value="F:DNA binding"/>
    <property type="evidence" value="ECO:0007669"/>
    <property type="project" value="UniProtKB-KW"/>
</dbReference>
<dbReference type="EMBL" id="PCMW01000061">
    <property type="protein sequence ID" value="PDS23415.1"/>
    <property type="molecule type" value="Genomic_DNA"/>
</dbReference>
<evidence type="ECO:0000256" key="2">
    <source>
        <dbReference type="ARBA" id="ARBA00023015"/>
    </source>
</evidence>
<proteinExistence type="predicted"/>
<dbReference type="InterPro" id="IPR011006">
    <property type="entry name" value="CheY-like_superfamily"/>
</dbReference>
<sequence>MNIRIGLVDDHQMFLDGMVSVLSQKSNFEIVFAVNNAQLALNKIALDLPDIIITDISMPNMNGIEFIKALKNKHVGIKILVVSMFGNLQTYEDIDGYLLKETEKDKLITAIEDIVHRNQKVFWHIEKKTNSFEFNKNILSPREKEIIKLIAQELTTEEIANRLNSSKHTIETHRKNIFVKLQIKSTAGLILKALQLGVLG</sequence>
<dbReference type="PROSITE" id="PS50110">
    <property type="entry name" value="RESPONSE_REGULATORY"/>
    <property type="match status" value="1"/>
</dbReference>
<dbReference type="Pfam" id="PF00072">
    <property type="entry name" value="Response_reg"/>
    <property type="match status" value="1"/>
</dbReference>
<comment type="caution">
    <text evidence="8">The sequence shown here is derived from an EMBL/GenBank/DDBJ whole genome shotgun (WGS) entry which is preliminary data.</text>
</comment>
<dbReference type="InterPro" id="IPR058245">
    <property type="entry name" value="NreC/VraR/RcsB-like_REC"/>
</dbReference>
<evidence type="ECO:0000313" key="8">
    <source>
        <dbReference type="EMBL" id="PDS23415.1"/>
    </source>
</evidence>
<dbReference type="Proteomes" id="UP000220828">
    <property type="component" value="Unassembled WGS sequence"/>
</dbReference>
<dbReference type="PROSITE" id="PS50043">
    <property type="entry name" value="HTH_LUXR_2"/>
    <property type="match status" value="1"/>
</dbReference>